<dbReference type="GO" id="GO:0005874">
    <property type="term" value="C:microtubule"/>
    <property type="evidence" value="ECO:0007669"/>
    <property type="project" value="UniProtKB-KW"/>
</dbReference>
<dbReference type="GO" id="GO:0051225">
    <property type="term" value="P:spindle assembly"/>
    <property type="evidence" value="ECO:0007669"/>
    <property type="project" value="InterPro"/>
</dbReference>
<evidence type="ECO:0000256" key="10">
    <source>
        <dbReference type="SAM" id="Coils"/>
    </source>
</evidence>
<keyword evidence="7 10" id="KW-0175">Coiled coil</keyword>
<name>A0A8T2LYL4_ASTMX</name>
<keyword evidence="9" id="KW-0131">Cell cycle</keyword>
<dbReference type="GO" id="GO:0051301">
    <property type="term" value="P:cell division"/>
    <property type="evidence" value="ECO:0007669"/>
    <property type="project" value="UniProtKB-KW"/>
</dbReference>
<keyword evidence="6" id="KW-0498">Mitosis</keyword>
<evidence type="ECO:0000256" key="6">
    <source>
        <dbReference type="ARBA" id="ARBA00022776"/>
    </source>
</evidence>
<comment type="similarity">
    <text evidence="2">Belongs to the HAUS3 family.</text>
</comment>
<reference evidence="12 13" key="1">
    <citation type="submission" date="2021-07" db="EMBL/GenBank/DDBJ databases">
        <authorList>
            <person name="Imarazene B."/>
            <person name="Zahm M."/>
            <person name="Klopp C."/>
            <person name="Cabau C."/>
            <person name="Beille S."/>
            <person name="Jouanno E."/>
            <person name="Castinel A."/>
            <person name="Lluch J."/>
            <person name="Gil L."/>
            <person name="Kuchtly C."/>
            <person name="Lopez Roques C."/>
            <person name="Donnadieu C."/>
            <person name="Parrinello H."/>
            <person name="Journot L."/>
            <person name="Du K."/>
            <person name="Schartl M."/>
            <person name="Retaux S."/>
            <person name="Guiguen Y."/>
        </authorList>
    </citation>
    <scope>NUCLEOTIDE SEQUENCE [LARGE SCALE GENOMIC DNA]</scope>
    <source>
        <strain evidence="12">Pach_M1</strain>
        <tissue evidence="12">Testis</tissue>
    </source>
</reference>
<evidence type="ECO:0000256" key="4">
    <source>
        <dbReference type="ARBA" id="ARBA00022618"/>
    </source>
</evidence>
<dbReference type="PANTHER" id="PTHR19378:SF0">
    <property type="entry name" value="HAUS AUGMIN-LIKE COMPLEX SUBUNIT 3"/>
    <property type="match status" value="1"/>
</dbReference>
<keyword evidence="5" id="KW-0493">Microtubule</keyword>
<evidence type="ECO:0000256" key="9">
    <source>
        <dbReference type="ARBA" id="ARBA00023306"/>
    </source>
</evidence>
<protein>
    <submittedName>
        <fullName evidence="12">DNA polymerase nu isoform X4</fullName>
    </submittedName>
</protein>
<evidence type="ECO:0000256" key="8">
    <source>
        <dbReference type="ARBA" id="ARBA00023212"/>
    </source>
</evidence>
<feature type="coiled-coil region" evidence="10">
    <location>
        <begin position="419"/>
        <end position="446"/>
    </location>
</feature>
<evidence type="ECO:0000256" key="7">
    <source>
        <dbReference type="ARBA" id="ARBA00023054"/>
    </source>
</evidence>
<dbReference type="GO" id="GO:0070652">
    <property type="term" value="C:HAUS complex"/>
    <property type="evidence" value="ECO:0007669"/>
    <property type="project" value="InterPro"/>
</dbReference>
<comment type="caution">
    <text evidence="12">The sequence shown here is derived from an EMBL/GenBank/DDBJ whole genome shotgun (WGS) entry which is preliminary data.</text>
</comment>
<feature type="domain" description="HAUS augmin-like complex subunit 3 N-terminal" evidence="11">
    <location>
        <begin position="29"/>
        <end position="307"/>
    </location>
</feature>
<dbReference type="GO" id="GO:0005815">
    <property type="term" value="C:microtubule organizing center"/>
    <property type="evidence" value="ECO:0007669"/>
    <property type="project" value="TreeGrafter"/>
</dbReference>
<gene>
    <name evidence="12" type="primary">HAUS3</name>
    <name evidence="12" type="ORF">AMEX_G11361</name>
</gene>
<dbReference type="Pfam" id="PF14932">
    <property type="entry name" value="HAUS-augmin3"/>
    <property type="match status" value="1"/>
</dbReference>
<keyword evidence="3" id="KW-0963">Cytoplasm</keyword>
<dbReference type="AlphaFoldDB" id="A0A8T2LYL4"/>
<evidence type="ECO:0000313" key="12">
    <source>
        <dbReference type="EMBL" id="KAG9274446.1"/>
    </source>
</evidence>
<dbReference type="InterPro" id="IPR026206">
    <property type="entry name" value="HAUS3"/>
</dbReference>
<evidence type="ECO:0000256" key="3">
    <source>
        <dbReference type="ARBA" id="ARBA00022490"/>
    </source>
</evidence>
<evidence type="ECO:0000313" key="13">
    <source>
        <dbReference type="Proteomes" id="UP000752171"/>
    </source>
</evidence>
<keyword evidence="4" id="KW-0132">Cell division</keyword>
<dbReference type="GO" id="GO:0072686">
    <property type="term" value="C:mitotic spindle"/>
    <property type="evidence" value="ECO:0007669"/>
    <property type="project" value="TreeGrafter"/>
</dbReference>
<dbReference type="InterPro" id="IPR032733">
    <property type="entry name" value="HAUS3_N"/>
</dbReference>
<evidence type="ECO:0000256" key="2">
    <source>
        <dbReference type="ARBA" id="ARBA00009645"/>
    </source>
</evidence>
<feature type="coiled-coil region" evidence="10">
    <location>
        <begin position="109"/>
        <end position="136"/>
    </location>
</feature>
<evidence type="ECO:0000256" key="1">
    <source>
        <dbReference type="ARBA" id="ARBA00004186"/>
    </source>
</evidence>
<sequence>MLNGERYVESLSQLGYPGASSLKGSEFDWLFDAEPDNLHLLRFFCHRLNHNNVLTPEEVQAFQVLRDSGKPILDEATLQDLLKTCGPTDGSVASRRALPSLCGEGDVSAEDLEAELQVLRKEKQLKLRRLKKLQVLAASRGADTSAAQTLHQQESNVVKDANSALAVENAATNAALDDLVKETTKLAGFFHAELSLAADKNNAVPASAAHTGPPVLLAQLPLEPYLRQEEQNTKALAAYTQRQFFQGISDMVETSSSKRFQPMELSCCSESEEEEDEKVVGNRRKEMAQLQWAHMVGQYQLLKEQAEEKGAQVLKEWFTEQLNSQTQPLGSLLASWREPALRSELLSIQSDLDSLMRDTVRSALRDSARLLNVPVVRGDLALQIARQNYYTARQAEVRDQLLRQKASFELVRLAQDAELRGVKRTVSELQEVIQRLEGAAEAVLNRGNTLTQPELTQTPCLGSNAKTKVIGSKDAAFSRLLQILELGKVTDECKDPLQTYGKLEAEATGLQRELLSVHEALDRASREQGYFGARLERDRDSVERAAYSLIVQPLLRPQVRATAPPAQELCPNAQELSLSLGELEEKQKHLYKLLQDIVGDLRIKRAHLEQRATLRRERELYVYFHLNPTLLSKAVREMEARTGTK</sequence>
<accession>A0A8T2LYL4</accession>
<dbReference type="OrthoDB" id="2159690at2759"/>
<comment type="subcellular location">
    <subcellularLocation>
        <location evidence="1">Cytoplasm</location>
        <location evidence="1">Cytoskeleton</location>
        <location evidence="1">Spindle</location>
    </subcellularLocation>
</comment>
<proteinExistence type="inferred from homology"/>
<evidence type="ECO:0000256" key="5">
    <source>
        <dbReference type="ARBA" id="ARBA00022701"/>
    </source>
</evidence>
<dbReference type="PRINTS" id="PR02089">
    <property type="entry name" value="HAUSAUGMINL3"/>
</dbReference>
<dbReference type="GO" id="GO:0031023">
    <property type="term" value="P:microtubule organizing center organization"/>
    <property type="evidence" value="ECO:0007669"/>
    <property type="project" value="TreeGrafter"/>
</dbReference>
<dbReference type="EMBL" id="JAICCE010000008">
    <property type="protein sequence ID" value="KAG9274446.1"/>
    <property type="molecule type" value="Genomic_DNA"/>
</dbReference>
<dbReference type="PANTHER" id="PTHR19378">
    <property type="entry name" value="GOLGIN- RELATED"/>
    <property type="match status" value="1"/>
</dbReference>
<evidence type="ECO:0000259" key="11">
    <source>
        <dbReference type="Pfam" id="PF14932"/>
    </source>
</evidence>
<organism evidence="12 13">
    <name type="scientific">Astyanax mexicanus</name>
    <name type="common">Blind cave fish</name>
    <name type="synonym">Astyanax fasciatus mexicanus</name>
    <dbReference type="NCBI Taxonomy" id="7994"/>
    <lineage>
        <taxon>Eukaryota</taxon>
        <taxon>Metazoa</taxon>
        <taxon>Chordata</taxon>
        <taxon>Craniata</taxon>
        <taxon>Vertebrata</taxon>
        <taxon>Euteleostomi</taxon>
        <taxon>Actinopterygii</taxon>
        <taxon>Neopterygii</taxon>
        <taxon>Teleostei</taxon>
        <taxon>Ostariophysi</taxon>
        <taxon>Characiformes</taxon>
        <taxon>Characoidei</taxon>
        <taxon>Acestrorhamphidae</taxon>
        <taxon>Acestrorhamphinae</taxon>
        <taxon>Astyanax</taxon>
    </lineage>
</organism>
<dbReference type="Proteomes" id="UP000752171">
    <property type="component" value="Unassembled WGS sequence"/>
</dbReference>
<keyword evidence="8" id="KW-0206">Cytoskeleton</keyword>